<gene>
    <name evidence="1" type="ORF">PAXRUDRAFT_115686</name>
</gene>
<sequence length="179" mass="20010">GYQALFIFDNSSAHASLPLDALKAFEMNKSDGGKQWRQRDTIIPQSNPDETKQGLAQKMTTASGVPKGLKSVLEEQGFDITGLKMKCSPVCPFESMGCCMVQLLSQQEDFINQVSMLEEFIDEAGHLCIFLPKFHCELDNIEMSWGWCKYQYREVSKPNFTAAKQAAAEILDSCPVEVL</sequence>
<dbReference type="STRING" id="930991.A0A0D0D3P6"/>
<keyword evidence="2" id="KW-1185">Reference proteome</keyword>
<protein>
    <recommendedName>
        <fullName evidence="3">DDE-1 domain-containing protein</fullName>
    </recommendedName>
</protein>
<feature type="non-terminal residue" evidence="1">
    <location>
        <position position="1"/>
    </location>
</feature>
<dbReference type="AlphaFoldDB" id="A0A0D0D3P6"/>
<dbReference type="EMBL" id="KN828749">
    <property type="protein sequence ID" value="KIK74564.1"/>
    <property type="molecule type" value="Genomic_DNA"/>
</dbReference>
<reference evidence="1 2" key="1">
    <citation type="submission" date="2014-04" db="EMBL/GenBank/DDBJ databases">
        <authorList>
            <consortium name="DOE Joint Genome Institute"/>
            <person name="Kuo A."/>
            <person name="Kohler A."/>
            <person name="Jargeat P."/>
            <person name="Nagy L.G."/>
            <person name="Floudas D."/>
            <person name="Copeland A."/>
            <person name="Barry K.W."/>
            <person name="Cichocki N."/>
            <person name="Veneault-Fourrey C."/>
            <person name="LaButti K."/>
            <person name="Lindquist E.A."/>
            <person name="Lipzen A."/>
            <person name="Lundell T."/>
            <person name="Morin E."/>
            <person name="Murat C."/>
            <person name="Sun H."/>
            <person name="Tunlid A."/>
            <person name="Henrissat B."/>
            <person name="Grigoriev I.V."/>
            <person name="Hibbett D.S."/>
            <person name="Martin F."/>
            <person name="Nordberg H.P."/>
            <person name="Cantor M.N."/>
            <person name="Hua S.X."/>
        </authorList>
    </citation>
    <scope>NUCLEOTIDE SEQUENCE [LARGE SCALE GENOMIC DNA]</scope>
    <source>
        <strain evidence="1 2">Ve08.2h10</strain>
    </source>
</reference>
<dbReference type="OrthoDB" id="2449121at2759"/>
<evidence type="ECO:0000313" key="2">
    <source>
        <dbReference type="Proteomes" id="UP000054538"/>
    </source>
</evidence>
<dbReference type="HOGENOM" id="CLU_005726_0_2_1"/>
<organism evidence="1 2">
    <name type="scientific">Paxillus rubicundulus Ve08.2h10</name>
    <dbReference type="NCBI Taxonomy" id="930991"/>
    <lineage>
        <taxon>Eukaryota</taxon>
        <taxon>Fungi</taxon>
        <taxon>Dikarya</taxon>
        <taxon>Basidiomycota</taxon>
        <taxon>Agaricomycotina</taxon>
        <taxon>Agaricomycetes</taxon>
        <taxon>Agaricomycetidae</taxon>
        <taxon>Boletales</taxon>
        <taxon>Paxilineae</taxon>
        <taxon>Paxillaceae</taxon>
        <taxon>Paxillus</taxon>
    </lineage>
</organism>
<reference evidence="2" key="2">
    <citation type="submission" date="2015-01" db="EMBL/GenBank/DDBJ databases">
        <title>Evolutionary Origins and Diversification of the Mycorrhizal Mutualists.</title>
        <authorList>
            <consortium name="DOE Joint Genome Institute"/>
            <consortium name="Mycorrhizal Genomics Consortium"/>
            <person name="Kohler A."/>
            <person name="Kuo A."/>
            <person name="Nagy L.G."/>
            <person name="Floudas D."/>
            <person name="Copeland A."/>
            <person name="Barry K.W."/>
            <person name="Cichocki N."/>
            <person name="Veneault-Fourrey C."/>
            <person name="LaButti K."/>
            <person name="Lindquist E.A."/>
            <person name="Lipzen A."/>
            <person name="Lundell T."/>
            <person name="Morin E."/>
            <person name="Murat C."/>
            <person name="Riley R."/>
            <person name="Ohm R."/>
            <person name="Sun H."/>
            <person name="Tunlid A."/>
            <person name="Henrissat B."/>
            <person name="Grigoriev I.V."/>
            <person name="Hibbett D.S."/>
            <person name="Martin F."/>
        </authorList>
    </citation>
    <scope>NUCLEOTIDE SEQUENCE [LARGE SCALE GENOMIC DNA]</scope>
    <source>
        <strain evidence="2">Ve08.2h10</strain>
    </source>
</reference>
<dbReference type="Proteomes" id="UP000054538">
    <property type="component" value="Unassembled WGS sequence"/>
</dbReference>
<dbReference type="PANTHER" id="PTHR35871:SF1">
    <property type="entry name" value="CXC1-LIKE CYSTEINE CLUSTER ASSOCIATED WITH KDZ TRANSPOSASES DOMAIN-CONTAINING PROTEIN"/>
    <property type="match status" value="1"/>
</dbReference>
<dbReference type="InParanoid" id="A0A0D0D3P6"/>
<proteinExistence type="predicted"/>
<evidence type="ECO:0008006" key="3">
    <source>
        <dbReference type="Google" id="ProtNLM"/>
    </source>
</evidence>
<name>A0A0D0D3P6_9AGAM</name>
<evidence type="ECO:0000313" key="1">
    <source>
        <dbReference type="EMBL" id="KIK74564.1"/>
    </source>
</evidence>
<feature type="non-terminal residue" evidence="1">
    <location>
        <position position="179"/>
    </location>
</feature>
<accession>A0A0D0D3P6</accession>
<dbReference type="PANTHER" id="PTHR35871">
    <property type="entry name" value="EXPRESSED PROTEIN"/>
    <property type="match status" value="1"/>
</dbReference>